<protein>
    <submittedName>
        <fullName evidence="1">Uncharacterized protein</fullName>
    </submittedName>
</protein>
<dbReference type="AlphaFoldDB" id="A0A833RZC6"/>
<organism evidence="1 2">
    <name type="scientific">Frieseomelitta varia</name>
    <dbReference type="NCBI Taxonomy" id="561572"/>
    <lineage>
        <taxon>Eukaryota</taxon>
        <taxon>Metazoa</taxon>
        <taxon>Ecdysozoa</taxon>
        <taxon>Arthropoda</taxon>
        <taxon>Hexapoda</taxon>
        <taxon>Insecta</taxon>
        <taxon>Pterygota</taxon>
        <taxon>Neoptera</taxon>
        <taxon>Endopterygota</taxon>
        <taxon>Hymenoptera</taxon>
        <taxon>Apocrita</taxon>
        <taxon>Aculeata</taxon>
        <taxon>Apoidea</taxon>
        <taxon>Anthophila</taxon>
        <taxon>Apidae</taxon>
        <taxon>Frieseomelitta</taxon>
    </lineage>
</organism>
<reference evidence="1" key="1">
    <citation type="submission" date="2019-11" db="EMBL/GenBank/DDBJ databases">
        <title>The nuclear and mitochondrial genomes of Frieseomelitta varia - a highly eusocial stingless bee (Meliponini) with a permanently sterile worker caste.</title>
        <authorList>
            <person name="Freitas F.C.P."/>
            <person name="Lourenco A.P."/>
            <person name="Nunes F.M.F."/>
            <person name="Paschoal A.R."/>
            <person name="Abreu F.C.P."/>
            <person name="Barbin F.O."/>
            <person name="Bataglia L."/>
            <person name="Cardoso-Junior C.A.M."/>
            <person name="Cervoni M.S."/>
            <person name="Silva S.R."/>
            <person name="Dalarmi F."/>
            <person name="Del Lama M.A."/>
            <person name="Depintor T.S."/>
            <person name="Ferreira K.M."/>
            <person name="Goria P.S."/>
            <person name="Jaskot M.C."/>
            <person name="Lago D.C."/>
            <person name="Luna-Lucena D."/>
            <person name="Moda L.M."/>
            <person name="Nascimento L."/>
            <person name="Pedrino M."/>
            <person name="Rabico F.O."/>
            <person name="Sanches F.C."/>
            <person name="Santos D.E."/>
            <person name="Santos C.G."/>
            <person name="Vieira J."/>
            <person name="Lopes T.F."/>
            <person name="Barchuk A.R."/>
            <person name="Hartfelder K."/>
            <person name="Simoes Z.L.P."/>
            <person name="Bitondi M.M.G."/>
            <person name="Pinheiro D.G."/>
        </authorList>
    </citation>
    <scope>NUCLEOTIDE SEQUENCE</scope>
    <source>
        <strain evidence="1">USP_RPSP 00005682</strain>
        <tissue evidence="1">Whole individual</tissue>
    </source>
</reference>
<evidence type="ECO:0000313" key="2">
    <source>
        <dbReference type="Proteomes" id="UP000655588"/>
    </source>
</evidence>
<dbReference type="EMBL" id="WNWW01000483">
    <property type="protein sequence ID" value="KAF3424281.1"/>
    <property type="molecule type" value="Genomic_DNA"/>
</dbReference>
<accession>A0A833RZC6</accession>
<proteinExistence type="predicted"/>
<comment type="caution">
    <text evidence="1">The sequence shown here is derived from an EMBL/GenBank/DDBJ whole genome shotgun (WGS) entry which is preliminary data.</text>
</comment>
<keyword evidence="2" id="KW-1185">Reference proteome</keyword>
<dbReference type="Proteomes" id="UP000655588">
    <property type="component" value="Unassembled WGS sequence"/>
</dbReference>
<sequence>MLRLSENNLTEKFLKMGNILKNIIWKGDIIIAQIFSTLYQERVVTWIHKVHQILLNLQSKNINKKLERIASNLDTRILLKSSLVSFTLYYSLFYLNLFSSFGKFIDCPYNSLKPNRKPAVQTKVMRARWKLAPSIKRIMVRGAIHRVCTDTFGTPSHYVIMVITRPIGSSALATHELAARILDHTGEQLSQPSMRCTYENHTMKISLHGNKKHLPEWCFSKFCSMKVRKTLYSEPVTSVVHVRINSFNRCSFPQETSPCANKKKIKRTNGNLAIKILFTLISHAPPFLLFNEYLRLPTLDRVKLNSLVRFSLGLENIPEFSLSPKLS</sequence>
<name>A0A833RZC6_9HYME</name>
<evidence type="ECO:0000313" key="1">
    <source>
        <dbReference type="EMBL" id="KAF3424281.1"/>
    </source>
</evidence>
<gene>
    <name evidence="1" type="ORF">E2986_12711</name>
</gene>